<feature type="domain" description="CAAX prenyl protease 2/Lysostaphin resistance protein A-like" evidence="3">
    <location>
        <begin position="116"/>
        <end position="205"/>
    </location>
</feature>
<keyword evidence="2" id="KW-0812">Transmembrane</keyword>
<dbReference type="Pfam" id="PF02517">
    <property type="entry name" value="Rce1-like"/>
    <property type="match status" value="1"/>
</dbReference>
<feature type="transmembrane region" description="Helical" evidence="2">
    <location>
        <begin position="118"/>
        <end position="137"/>
    </location>
</feature>
<organism evidence="4">
    <name type="scientific">uncultured Gemmatimonadota bacterium</name>
    <dbReference type="NCBI Taxonomy" id="203437"/>
    <lineage>
        <taxon>Bacteria</taxon>
        <taxon>Pseudomonadati</taxon>
        <taxon>Gemmatimonadota</taxon>
        <taxon>environmental samples</taxon>
    </lineage>
</organism>
<dbReference type="InterPro" id="IPR003675">
    <property type="entry name" value="Rce1/LyrA-like_dom"/>
</dbReference>
<evidence type="ECO:0000313" key="4">
    <source>
        <dbReference type="EMBL" id="CAA9364016.1"/>
    </source>
</evidence>
<feature type="transmembrane region" description="Helical" evidence="2">
    <location>
        <begin position="73"/>
        <end position="98"/>
    </location>
</feature>
<evidence type="ECO:0000256" key="1">
    <source>
        <dbReference type="SAM" id="MobiDB-lite"/>
    </source>
</evidence>
<sequence>MRTFLGILGLLLLFSLWNVLSVLPIAIPVHPFAATVWMPLVAAAFLWMHGFRGRGVARMRRLAKARLRRPGPGAGRVLAAAVPLLTAQLALLVMMMYLGVESPDTTFLEEYARRPWGWLPLVVGAVVLAPVTEEVAFRGWMQRRLESSWGVRAAVVGSAALFALAHAQTVGLPNRFVFGLAAGFLVVRTGSVWLGMALHAANNLLISLLAGVSGSGADDAAVVAWVRAHGGLPLLVVVAAVTLLASWWILRRVPGRGAPRDGSAGGGPPPLPRPVAV</sequence>
<dbReference type="EMBL" id="CADCTW010000215">
    <property type="protein sequence ID" value="CAA9364016.1"/>
    <property type="molecule type" value="Genomic_DNA"/>
</dbReference>
<feature type="region of interest" description="Disordered" evidence="1">
    <location>
        <begin position="257"/>
        <end position="277"/>
    </location>
</feature>
<feature type="transmembrane region" description="Helical" evidence="2">
    <location>
        <begin position="232"/>
        <end position="250"/>
    </location>
</feature>
<keyword evidence="2" id="KW-1133">Transmembrane helix</keyword>
<feature type="compositionally biased region" description="Pro residues" evidence="1">
    <location>
        <begin position="267"/>
        <end position="277"/>
    </location>
</feature>
<feature type="transmembrane region" description="Helical" evidence="2">
    <location>
        <begin position="176"/>
        <end position="198"/>
    </location>
</feature>
<gene>
    <name evidence="4" type="ORF">AVDCRST_MAG68-4713</name>
</gene>
<dbReference type="PANTHER" id="PTHR39430:SF1">
    <property type="entry name" value="PROTEASE"/>
    <property type="match status" value="1"/>
</dbReference>
<dbReference type="PANTHER" id="PTHR39430">
    <property type="entry name" value="MEMBRANE-ASSOCIATED PROTEASE-RELATED"/>
    <property type="match status" value="1"/>
</dbReference>
<dbReference type="GO" id="GO:0080120">
    <property type="term" value="P:CAAX-box protein maturation"/>
    <property type="evidence" value="ECO:0007669"/>
    <property type="project" value="UniProtKB-ARBA"/>
</dbReference>
<evidence type="ECO:0000256" key="2">
    <source>
        <dbReference type="SAM" id="Phobius"/>
    </source>
</evidence>
<protein>
    <recommendedName>
        <fullName evidence="3">CAAX prenyl protease 2/Lysostaphin resistance protein A-like domain-containing protein</fullName>
    </recommendedName>
</protein>
<dbReference type="GO" id="GO:0004175">
    <property type="term" value="F:endopeptidase activity"/>
    <property type="evidence" value="ECO:0007669"/>
    <property type="project" value="UniProtKB-ARBA"/>
</dbReference>
<accession>A0A6J4MMP8</accession>
<keyword evidence="2" id="KW-0472">Membrane</keyword>
<reference evidence="4" key="1">
    <citation type="submission" date="2020-02" db="EMBL/GenBank/DDBJ databases">
        <authorList>
            <person name="Meier V. D."/>
        </authorList>
    </citation>
    <scope>NUCLEOTIDE SEQUENCE</scope>
    <source>
        <strain evidence="4">AVDCRST_MAG68</strain>
    </source>
</reference>
<evidence type="ECO:0000259" key="3">
    <source>
        <dbReference type="Pfam" id="PF02517"/>
    </source>
</evidence>
<feature type="transmembrane region" description="Helical" evidence="2">
    <location>
        <begin position="31"/>
        <end position="52"/>
    </location>
</feature>
<dbReference type="AlphaFoldDB" id="A0A6J4MMP8"/>
<proteinExistence type="predicted"/>
<feature type="transmembrane region" description="Helical" evidence="2">
    <location>
        <begin position="149"/>
        <end position="170"/>
    </location>
</feature>
<name>A0A6J4MMP8_9BACT</name>
<feature type="transmembrane region" description="Helical" evidence="2">
    <location>
        <begin position="205"/>
        <end position="226"/>
    </location>
</feature>